<dbReference type="Gene3D" id="2.60.120.650">
    <property type="entry name" value="Cupin"/>
    <property type="match status" value="1"/>
</dbReference>
<evidence type="ECO:0000259" key="2">
    <source>
        <dbReference type="PROSITE" id="PS51184"/>
    </source>
</evidence>
<dbReference type="AlphaFoldDB" id="A0A8E2DMN9"/>
<evidence type="ECO:0000313" key="3">
    <source>
        <dbReference type="EMBL" id="OCH88258.1"/>
    </source>
</evidence>
<dbReference type="EMBL" id="KV722457">
    <property type="protein sequence ID" value="OCH88258.1"/>
    <property type="molecule type" value="Genomic_DNA"/>
</dbReference>
<dbReference type="Proteomes" id="UP000250043">
    <property type="component" value="Unassembled WGS sequence"/>
</dbReference>
<dbReference type="InterPro" id="IPR003347">
    <property type="entry name" value="JmjC_dom"/>
</dbReference>
<feature type="domain" description="JmjC" evidence="2">
    <location>
        <begin position="183"/>
        <end position="348"/>
    </location>
</feature>
<name>A0A8E2DMN9_9APHY</name>
<sequence length="574" mass="64459">MTLATSGVSGAQALGVPVNSPQTLTADDYEAERIQSTTEAHEYRSDVPSNSSETPARPTCQGWTLIRILEAGERFRHIPRISALRPQDELWQAIREHETAGIPLIIEDWHKHPQWPSNMFDVEWLVQNCPDEVLHVRNMHDRLDRDMLLPEFIERSRKQPAYVSPDEVERFYGKDAFCPPEWKIWLEQSEVLPAPVIPCGTNDILQHLPESSSVESLMCYLGIGDTFTPCHKDLCASSGQNIMCYTENGGSSYWFMTASSDAPAAAAYFSNTLGQELDWETHVATVREFAAAPFTVYVAEQKVGDLVLVPPRSCHQVVNHGGLTVKMSWSRMTVRGLQTALRHELPLYRRVCRPEQYRVKSLLHRTLLQYTTELEEILARTSDSPSGSSRGDSAVDLTKQSARLSDLETLIQLFEELLCEEYTKSHASLSQIIHSTRGWAVVPGPMRAAGTTLILRPPSTIPGTLADDHGDKQSYNFACDFCGADMFQSFFECRDCVLVQDVDAVLGNGDGLLICAPCYVEGRSCLCEEMEPVQCRPFGDLLRDRNRAAEAIVRCHGTSDTKYKIWTERSVTYF</sequence>
<evidence type="ECO:0000256" key="1">
    <source>
        <dbReference type="SAM" id="MobiDB-lite"/>
    </source>
</evidence>
<feature type="region of interest" description="Disordered" evidence="1">
    <location>
        <begin position="38"/>
        <end position="58"/>
    </location>
</feature>
<dbReference type="OrthoDB" id="298344at2759"/>
<keyword evidence="4" id="KW-1185">Reference proteome</keyword>
<organism evidence="3 4">
    <name type="scientific">Obba rivulosa</name>
    <dbReference type="NCBI Taxonomy" id="1052685"/>
    <lineage>
        <taxon>Eukaryota</taxon>
        <taxon>Fungi</taxon>
        <taxon>Dikarya</taxon>
        <taxon>Basidiomycota</taxon>
        <taxon>Agaricomycotina</taxon>
        <taxon>Agaricomycetes</taxon>
        <taxon>Polyporales</taxon>
        <taxon>Gelatoporiaceae</taxon>
        <taxon>Obba</taxon>
    </lineage>
</organism>
<proteinExistence type="predicted"/>
<gene>
    <name evidence="3" type="ORF">OBBRIDRAFT_734811</name>
</gene>
<dbReference type="PROSITE" id="PS51184">
    <property type="entry name" value="JMJC"/>
    <property type="match status" value="1"/>
</dbReference>
<accession>A0A8E2DMN9</accession>
<dbReference type="Pfam" id="PF02373">
    <property type="entry name" value="JmjC"/>
    <property type="match status" value="1"/>
</dbReference>
<dbReference type="SUPFAM" id="SSF51197">
    <property type="entry name" value="Clavaminate synthase-like"/>
    <property type="match status" value="1"/>
</dbReference>
<protein>
    <recommendedName>
        <fullName evidence="2">JmjC domain-containing protein</fullName>
    </recommendedName>
</protein>
<evidence type="ECO:0000313" key="4">
    <source>
        <dbReference type="Proteomes" id="UP000250043"/>
    </source>
</evidence>
<dbReference type="SMART" id="SM00558">
    <property type="entry name" value="JmjC"/>
    <property type="match status" value="1"/>
</dbReference>
<feature type="region of interest" description="Disordered" evidence="1">
    <location>
        <begin position="1"/>
        <end position="23"/>
    </location>
</feature>
<reference evidence="3 4" key="1">
    <citation type="submission" date="2016-07" db="EMBL/GenBank/DDBJ databases">
        <title>Draft genome of the white-rot fungus Obba rivulosa 3A-2.</title>
        <authorList>
            <consortium name="DOE Joint Genome Institute"/>
            <person name="Miettinen O."/>
            <person name="Riley R."/>
            <person name="Acob R."/>
            <person name="Barry K."/>
            <person name="Cullen D."/>
            <person name="De Vries R."/>
            <person name="Hainaut M."/>
            <person name="Hatakka A."/>
            <person name="Henrissat B."/>
            <person name="Hilden K."/>
            <person name="Kuo R."/>
            <person name="Labutti K."/>
            <person name="Lipzen A."/>
            <person name="Makela M.R."/>
            <person name="Sandor L."/>
            <person name="Spatafora J.W."/>
            <person name="Grigoriev I.V."/>
            <person name="Hibbett D.S."/>
        </authorList>
    </citation>
    <scope>NUCLEOTIDE SEQUENCE [LARGE SCALE GENOMIC DNA]</scope>
    <source>
        <strain evidence="3 4">3A-2</strain>
    </source>
</reference>